<feature type="compositionally biased region" description="Low complexity" evidence="1">
    <location>
        <begin position="552"/>
        <end position="562"/>
    </location>
</feature>
<dbReference type="KEGG" id="cfo:105252335"/>
<evidence type="ECO:0000313" key="3">
    <source>
        <dbReference type="EMBL" id="EFN67161.1"/>
    </source>
</evidence>
<feature type="region of interest" description="Disordered" evidence="1">
    <location>
        <begin position="397"/>
        <end position="514"/>
    </location>
</feature>
<feature type="compositionally biased region" description="Basic and acidic residues" evidence="1">
    <location>
        <begin position="275"/>
        <end position="286"/>
    </location>
</feature>
<feature type="compositionally biased region" description="Polar residues" evidence="1">
    <location>
        <begin position="465"/>
        <end position="482"/>
    </location>
</feature>
<protein>
    <submittedName>
        <fullName evidence="3">Uncharacterized protein</fullName>
    </submittedName>
</protein>
<feature type="compositionally biased region" description="Polar residues" evidence="1">
    <location>
        <begin position="424"/>
        <end position="436"/>
    </location>
</feature>
<feature type="compositionally biased region" description="Basic and acidic residues" evidence="1">
    <location>
        <begin position="502"/>
        <end position="513"/>
    </location>
</feature>
<organism evidence="4">
    <name type="scientific">Camponotus floridanus</name>
    <name type="common">Florida carpenter ant</name>
    <dbReference type="NCBI Taxonomy" id="104421"/>
    <lineage>
        <taxon>Eukaryota</taxon>
        <taxon>Metazoa</taxon>
        <taxon>Ecdysozoa</taxon>
        <taxon>Arthropoda</taxon>
        <taxon>Hexapoda</taxon>
        <taxon>Insecta</taxon>
        <taxon>Pterygota</taxon>
        <taxon>Neoptera</taxon>
        <taxon>Endopterygota</taxon>
        <taxon>Hymenoptera</taxon>
        <taxon>Apocrita</taxon>
        <taxon>Aculeata</taxon>
        <taxon>Formicoidea</taxon>
        <taxon>Formicidae</taxon>
        <taxon>Formicinae</taxon>
        <taxon>Camponotus</taxon>
    </lineage>
</organism>
<feature type="chain" id="PRO_5003156745" evidence="2">
    <location>
        <begin position="21"/>
        <end position="797"/>
    </location>
</feature>
<feature type="compositionally biased region" description="Polar residues" evidence="1">
    <location>
        <begin position="699"/>
        <end position="709"/>
    </location>
</feature>
<feature type="region of interest" description="Disordered" evidence="1">
    <location>
        <begin position="552"/>
        <end position="620"/>
    </location>
</feature>
<feature type="signal peptide" evidence="2">
    <location>
        <begin position="1"/>
        <end position="20"/>
    </location>
</feature>
<feature type="compositionally biased region" description="Polar residues" evidence="1">
    <location>
        <begin position="448"/>
        <end position="457"/>
    </location>
</feature>
<keyword evidence="4" id="KW-1185">Reference proteome</keyword>
<evidence type="ECO:0000256" key="2">
    <source>
        <dbReference type="SAM" id="SignalP"/>
    </source>
</evidence>
<dbReference type="STRING" id="104421.E2AH44"/>
<dbReference type="InParanoid" id="E2AH44"/>
<dbReference type="EMBL" id="GL439483">
    <property type="protein sequence ID" value="EFN67161.1"/>
    <property type="molecule type" value="Genomic_DNA"/>
</dbReference>
<keyword evidence="2" id="KW-0732">Signal</keyword>
<proteinExistence type="predicted"/>
<feature type="compositionally biased region" description="Basic and acidic residues" evidence="1">
    <location>
        <begin position="298"/>
        <end position="332"/>
    </location>
</feature>
<reference evidence="3 4" key="1">
    <citation type="journal article" date="2010" name="Science">
        <title>Genomic comparison of the ants Camponotus floridanus and Harpegnathos saltator.</title>
        <authorList>
            <person name="Bonasio R."/>
            <person name="Zhang G."/>
            <person name="Ye C."/>
            <person name="Mutti N.S."/>
            <person name="Fang X."/>
            <person name="Qin N."/>
            <person name="Donahue G."/>
            <person name="Yang P."/>
            <person name="Li Q."/>
            <person name="Li C."/>
            <person name="Zhang P."/>
            <person name="Huang Z."/>
            <person name="Berger S.L."/>
            <person name="Reinberg D."/>
            <person name="Wang J."/>
            <person name="Liebig J."/>
        </authorList>
    </citation>
    <scope>NUCLEOTIDE SEQUENCE [LARGE SCALE GENOMIC DNA]</scope>
    <source>
        <strain evidence="4">C129</strain>
    </source>
</reference>
<dbReference type="Proteomes" id="UP000000311">
    <property type="component" value="Unassembled WGS sequence"/>
</dbReference>
<dbReference type="OrthoDB" id="1734063at2759"/>
<feature type="region of interest" description="Disordered" evidence="1">
    <location>
        <begin position="270"/>
        <end position="347"/>
    </location>
</feature>
<feature type="compositionally biased region" description="Basic and acidic residues" evidence="1">
    <location>
        <begin position="602"/>
        <end position="616"/>
    </location>
</feature>
<name>E2AH44_CAMFO</name>
<dbReference type="AlphaFoldDB" id="E2AH44"/>
<sequence>MTRCKIHLIISALITCLVNANYAYEHLKSLSYLIDVPQISSKHDIYESASSETLPHYHFYESNQNRYRDHFESPSEYFPTSVKKKLFEKKNLKKTKIPFLTSNKDYTAKYKELLLDSENVHCQEIKVKSRKEDEIPKDVTTCYKCEDPKTKSVYKRCLYNIPLKEGTSDSTKMERSSSTPVNLRYRRSNEENDKFGYKTRRNPYRFTDEYFTDATYNVPAAYESKGERCNKIVKNSMICMVCQDAKTNGKYEQCSYVKQPREKAYAYTKSGIFEKPQEQRNDSAEHLDDESNPYPESSDLKKSNPEKKDWNPIDTKESREHSYSNEPREVRTQRGLITNQKDKIQDASSVTCKQVQKDSKTCTVCKDPKIGGVYEKCTYNYQPSDKLYKYSRSKSFGYPDKISTTDSRDLNKTQASETSKRFDSPQSSDSTPNLDRSTYPWESERIVESQQDASDYDSTLRDYSPNYNSDYSKGSSDYQPSATDKDDTESYEDQTTPSSKSISERYSENIDKGHCKKIQKDSMTCTICKDPKTGNDFEQCSYSYQPNDKIFSYSKSSSFGNSQESDRQKPYENEESPDSSSPEIARDSYSVPEESYEASTTDEAKDDSVEEKKEEVDVGYLDTTKKKAEIDEFMQNFRKKDRSKCRKTIRDKMTCYQCVDEKGVQKEECAFVTGREPDQLAFREIKEFQIDPASHTRGLKQQPSSTKTSARAADPLEPNASASKNSYVKLERPDNDYPDETQHIAEETKEAEPYDYTSETRSRYDKVLGLTLPAYMFATSEHEAAFDEVVASSHDQH</sequence>
<accession>E2AH44</accession>
<feature type="region of interest" description="Disordered" evidence="1">
    <location>
        <begin position="691"/>
        <end position="762"/>
    </location>
</feature>
<feature type="compositionally biased region" description="Basic and acidic residues" evidence="1">
    <location>
        <begin position="729"/>
        <end position="762"/>
    </location>
</feature>
<gene>
    <name evidence="3" type="ORF">EAG_09032</name>
</gene>
<dbReference type="OMA" id="YEQCSYV"/>
<evidence type="ECO:0000313" key="4">
    <source>
        <dbReference type="Proteomes" id="UP000000311"/>
    </source>
</evidence>
<evidence type="ECO:0000256" key="1">
    <source>
        <dbReference type="SAM" id="MobiDB-lite"/>
    </source>
</evidence>